<dbReference type="Gene3D" id="3.30.420.10">
    <property type="entry name" value="Ribonuclease H-like superfamily/Ribonuclease H"/>
    <property type="match status" value="1"/>
</dbReference>
<reference evidence="3" key="2">
    <citation type="submission" date="2023-06" db="EMBL/GenBank/DDBJ databases">
        <authorList>
            <consortium name="Lawrence Berkeley National Laboratory"/>
            <person name="Haridas S."/>
            <person name="Hensen N."/>
            <person name="Bonometti L."/>
            <person name="Westerberg I."/>
            <person name="Brannstrom I.O."/>
            <person name="Guillou S."/>
            <person name="Cros-Aarteil S."/>
            <person name="Calhoun S."/>
            <person name="Kuo A."/>
            <person name="Mondo S."/>
            <person name="Pangilinan J."/>
            <person name="Riley R."/>
            <person name="LaButti K."/>
            <person name="Andreopoulos B."/>
            <person name="Lipzen A."/>
            <person name="Chen C."/>
            <person name="Yanf M."/>
            <person name="Daum C."/>
            <person name="Ng V."/>
            <person name="Clum A."/>
            <person name="Steindorff A."/>
            <person name="Ohm R."/>
            <person name="Martin F."/>
            <person name="Silar P."/>
            <person name="Natvig D."/>
            <person name="Lalanne C."/>
            <person name="Gautier V."/>
            <person name="Ament-velasquez S.L."/>
            <person name="Kruys A."/>
            <person name="Hutchinson M.I."/>
            <person name="Powell A.J."/>
            <person name="Barry K."/>
            <person name="Miller A.N."/>
            <person name="Grigoriev I.V."/>
            <person name="Debuchy R."/>
            <person name="Gladieux P."/>
            <person name="Thoren M.H."/>
            <person name="Johannesson H."/>
        </authorList>
    </citation>
    <scope>NUCLEOTIDE SEQUENCE</scope>
    <source>
        <strain evidence="3">CBS 232.78</strain>
    </source>
</reference>
<evidence type="ECO:0000259" key="2">
    <source>
        <dbReference type="Pfam" id="PF21762"/>
    </source>
</evidence>
<dbReference type="InterPro" id="IPR036397">
    <property type="entry name" value="RNaseH_sf"/>
</dbReference>
<sequence length="608" mass="67463">MDDDADFLRRLQALTGGDGATWDGFDPAAWRSIPLSTGEEPSTGTDRAASPTGGFAHNVASATPSHDYDDDDDSAHMIFGVRHLKMDELPPQTRSYKLSKARELASEERDVVRDVPRLEKVGWPDTGLKPGDKSPAGATFVPWRFVTDYPLMYVGKRNSVLAAPLFEPEGIHQNRIWDFFYIHQPPDLDSKPVLFVPTYQFQHLLDVVNAKLEINLTIPHGVNSNKFTISFGIGNTPLPRFLGRSTSLEAFESLCEAIPPANPRDSLEQATQYGRDEFLKLLSSINNPKKKPQKSSEKNRLKRIQNHKAWGRSIKRVQRYLGLREKVDASRDESSEGGAPTTTTPTLDLSKPMATTLDQPVMFIAVDLEAYEFNHNLVTEIGLAMLDTADITATAPGDEGKVWFPHIRARHLRIKENAWALNTTHVQGCADHFEFGKSEFISKTEVVPALEKIIDNAVALDGSGEKRPVVLVFHESKEDVKYLRTLGYDISGAKNVIDLADTREMHQYIQRELTSTKLQTILGSLNISCRYLHNAGNDAAYTLRAMIALAVKKRLASPAVSQEGNSQGHIPYAEFVDKAREGWSSGGEDSDGGEPHIGIFEKGMDQAD</sequence>
<feature type="region of interest" description="Disordered" evidence="1">
    <location>
        <begin position="325"/>
        <end position="351"/>
    </location>
</feature>
<dbReference type="Pfam" id="PF21762">
    <property type="entry name" value="DEDDh_C"/>
    <property type="match status" value="1"/>
</dbReference>
<dbReference type="InterPro" id="IPR012337">
    <property type="entry name" value="RNaseH-like_sf"/>
</dbReference>
<protein>
    <recommendedName>
        <fullName evidence="2">Gfd2/YDR514C-like C-terminal domain-containing protein</fullName>
    </recommendedName>
</protein>
<dbReference type="GO" id="GO:0005634">
    <property type="term" value="C:nucleus"/>
    <property type="evidence" value="ECO:0007669"/>
    <property type="project" value="TreeGrafter"/>
</dbReference>
<feature type="domain" description="Gfd2/YDR514C-like C-terminal" evidence="2">
    <location>
        <begin position="362"/>
        <end position="549"/>
    </location>
</feature>
<dbReference type="PANTHER" id="PTHR28083:SF1">
    <property type="entry name" value="GOOD FOR FULL DBP5 ACTIVITY PROTEIN 2"/>
    <property type="match status" value="1"/>
</dbReference>
<name>A0AAE0KGD3_9PEZI</name>
<dbReference type="PANTHER" id="PTHR28083">
    <property type="entry name" value="GOOD FOR FULL DBP5 ACTIVITY PROTEIN 2"/>
    <property type="match status" value="1"/>
</dbReference>
<reference evidence="3" key="1">
    <citation type="journal article" date="2023" name="Mol. Phylogenet. Evol.">
        <title>Genome-scale phylogeny and comparative genomics of the fungal order Sordariales.</title>
        <authorList>
            <person name="Hensen N."/>
            <person name="Bonometti L."/>
            <person name="Westerberg I."/>
            <person name="Brannstrom I.O."/>
            <person name="Guillou S."/>
            <person name="Cros-Aarteil S."/>
            <person name="Calhoun S."/>
            <person name="Haridas S."/>
            <person name="Kuo A."/>
            <person name="Mondo S."/>
            <person name="Pangilinan J."/>
            <person name="Riley R."/>
            <person name="LaButti K."/>
            <person name="Andreopoulos B."/>
            <person name="Lipzen A."/>
            <person name="Chen C."/>
            <person name="Yan M."/>
            <person name="Daum C."/>
            <person name="Ng V."/>
            <person name="Clum A."/>
            <person name="Steindorff A."/>
            <person name="Ohm R.A."/>
            <person name="Martin F."/>
            <person name="Silar P."/>
            <person name="Natvig D.O."/>
            <person name="Lalanne C."/>
            <person name="Gautier V."/>
            <person name="Ament-Velasquez S.L."/>
            <person name="Kruys A."/>
            <person name="Hutchinson M.I."/>
            <person name="Powell A.J."/>
            <person name="Barry K."/>
            <person name="Miller A.N."/>
            <person name="Grigoriev I.V."/>
            <person name="Debuchy R."/>
            <person name="Gladieux P."/>
            <person name="Hiltunen Thoren M."/>
            <person name="Johannesson H."/>
        </authorList>
    </citation>
    <scope>NUCLEOTIDE SEQUENCE</scope>
    <source>
        <strain evidence="3">CBS 232.78</strain>
    </source>
</reference>
<dbReference type="SUPFAM" id="SSF53098">
    <property type="entry name" value="Ribonuclease H-like"/>
    <property type="match status" value="1"/>
</dbReference>
<gene>
    <name evidence="3" type="ORF">B0H63DRAFT_482574</name>
</gene>
<accession>A0AAE0KGD3</accession>
<organism evidence="3 4">
    <name type="scientific">Podospora didyma</name>
    <dbReference type="NCBI Taxonomy" id="330526"/>
    <lineage>
        <taxon>Eukaryota</taxon>
        <taxon>Fungi</taxon>
        <taxon>Dikarya</taxon>
        <taxon>Ascomycota</taxon>
        <taxon>Pezizomycotina</taxon>
        <taxon>Sordariomycetes</taxon>
        <taxon>Sordariomycetidae</taxon>
        <taxon>Sordariales</taxon>
        <taxon>Podosporaceae</taxon>
        <taxon>Podospora</taxon>
    </lineage>
</organism>
<dbReference type="AlphaFoldDB" id="A0AAE0KGD3"/>
<keyword evidence="4" id="KW-1185">Reference proteome</keyword>
<evidence type="ECO:0000256" key="1">
    <source>
        <dbReference type="SAM" id="MobiDB-lite"/>
    </source>
</evidence>
<proteinExistence type="predicted"/>
<evidence type="ECO:0000313" key="3">
    <source>
        <dbReference type="EMBL" id="KAK3375320.1"/>
    </source>
</evidence>
<dbReference type="GO" id="GO:0003676">
    <property type="term" value="F:nucleic acid binding"/>
    <property type="evidence" value="ECO:0007669"/>
    <property type="project" value="InterPro"/>
</dbReference>
<dbReference type="Proteomes" id="UP001285441">
    <property type="component" value="Unassembled WGS sequence"/>
</dbReference>
<comment type="caution">
    <text evidence="3">The sequence shown here is derived from an EMBL/GenBank/DDBJ whole genome shotgun (WGS) entry which is preliminary data.</text>
</comment>
<dbReference type="InterPro" id="IPR048519">
    <property type="entry name" value="Gfd2/YDR514C-like_C"/>
</dbReference>
<feature type="region of interest" description="Disordered" evidence="1">
    <location>
        <begin position="581"/>
        <end position="608"/>
    </location>
</feature>
<feature type="region of interest" description="Disordered" evidence="1">
    <location>
        <begin position="31"/>
        <end position="70"/>
    </location>
</feature>
<feature type="compositionally biased region" description="Basic and acidic residues" evidence="1">
    <location>
        <begin position="325"/>
        <end position="334"/>
    </location>
</feature>
<dbReference type="EMBL" id="JAULSW010000007">
    <property type="protein sequence ID" value="KAK3375320.1"/>
    <property type="molecule type" value="Genomic_DNA"/>
</dbReference>
<dbReference type="InterPro" id="IPR040151">
    <property type="entry name" value="Gfd2/YDR514C-like"/>
</dbReference>
<evidence type="ECO:0000313" key="4">
    <source>
        <dbReference type="Proteomes" id="UP001285441"/>
    </source>
</evidence>